<comment type="caution">
    <text evidence="5">The sequence shown here is derived from an EMBL/GenBank/DDBJ whole genome shotgun (WGS) entry which is preliminary data.</text>
</comment>
<dbReference type="RefSeq" id="WP_268237506.1">
    <property type="nucleotide sequence ID" value="NZ_BMKS01000012.1"/>
</dbReference>
<dbReference type="EMBL" id="BMKS01000012">
    <property type="protein sequence ID" value="GGG44122.1"/>
    <property type="molecule type" value="Genomic_DNA"/>
</dbReference>
<dbReference type="SUPFAM" id="SSF52540">
    <property type="entry name" value="P-loop containing nucleoside triphosphate hydrolases"/>
    <property type="match status" value="1"/>
</dbReference>
<evidence type="ECO:0000256" key="2">
    <source>
        <dbReference type="ARBA" id="ARBA00022741"/>
    </source>
</evidence>
<proteinExistence type="predicted"/>
<reference evidence="5 6" key="1">
    <citation type="journal article" date="2014" name="Int. J. Syst. Evol. Microbiol.">
        <title>Complete genome sequence of Corynebacterium casei LMG S-19264T (=DSM 44701T), isolated from a smear-ripened cheese.</title>
        <authorList>
            <consortium name="US DOE Joint Genome Institute (JGI-PGF)"/>
            <person name="Walter F."/>
            <person name="Albersmeier A."/>
            <person name="Kalinowski J."/>
            <person name="Ruckert C."/>
        </authorList>
    </citation>
    <scope>NUCLEOTIDE SEQUENCE [LARGE SCALE GENOMIC DNA]</scope>
    <source>
        <strain evidence="5 6">CGMCC 1.16330</strain>
    </source>
</reference>
<gene>
    <name evidence="5" type="ORF">GCM10010964_34370</name>
</gene>
<protein>
    <recommendedName>
        <fullName evidence="4">ATPase AAA-type core domain-containing protein</fullName>
    </recommendedName>
</protein>
<dbReference type="PANTHER" id="PTHR42939">
    <property type="entry name" value="ABC TRANSPORTER ATP-BINDING PROTEIN ALBC-RELATED"/>
    <property type="match status" value="1"/>
</dbReference>
<keyword evidence="6" id="KW-1185">Reference proteome</keyword>
<evidence type="ECO:0000313" key="6">
    <source>
        <dbReference type="Proteomes" id="UP000597507"/>
    </source>
</evidence>
<dbReference type="GO" id="GO:0005524">
    <property type="term" value="F:ATP binding"/>
    <property type="evidence" value="ECO:0007669"/>
    <property type="project" value="UniProtKB-KW"/>
</dbReference>
<accession>A0A8J3EDM1</accession>
<feature type="domain" description="ATPase AAA-type core" evidence="4">
    <location>
        <begin position="11"/>
        <end position="67"/>
    </location>
</feature>
<dbReference type="PANTHER" id="PTHR42939:SF1">
    <property type="entry name" value="ABC TRANSPORTER ATP-BINDING PROTEIN ALBC-RELATED"/>
    <property type="match status" value="1"/>
</dbReference>
<keyword evidence="2" id="KW-0547">Nucleotide-binding</keyword>
<dbReference type="InterPro" id="IPR027417">
    <property type="entry name" value="P-loop_NTPase"/>
</dbReference>
<evidence type="ECO:0000313" key="5">
    <source>
        <dbReference type="EMBL" id="GGG44122.1"/>
    </source>
</evidence>
<evidence type="ECO:0000256" key="3">
    <source>
        <dbReference type="ARBA" id="ARBA00022840"/>
    </source>
</evidence>
<dbReference type="Proteomes" id="UP000597507">
    <property type="component" value="Unassembled WGS sequence"/>
</dbReference>
<dbReference type="Gene3D" id="3.40.50.300">
    <property type="entry name" value="P-loop containing nucleotide triphosphate hydrolases"/>
    <property type="match status" value="1"/>
</dbReference>
<dbReference type="InterPro" id="IPR051782">
    <property type="entry name" value="ABC_Transporter_VariousFunc"/>
</dbReference>
<dbReference type="InterPro" id="IPR003959">
    <property type="entry name" value="ATPase_AAA_core"/>
</dbReference>
<name>A0A8J3EDM1_9PROT</name>
<organism evidence="5 6">
    <name type="scientific">Caldovatus sediminis</name>
    <dbReference type="NCBI Taxonomy" id="2041189"/>
    <lineage>
        <taxon>Bacteria</taxon>
        <taxon>Pseudomonadati</taxon>
        <taxon>Pseudomonadota</taxon>
        <taxon>Alphaproteobacteria</taxon>
        <taxon>Acetobacterales</taxon>
        <taxon>Roseomonadaceae</taxon>
        <taxon>Caldovatus</taxon>
    </lineage>
</organism>
<evidence type="ECO:0000256" key="1">
    <source>
        <dbReference type="ARBA" id="ARBA00022448"/>
    </source>
</evidence>
<dbReference type="GO" id="GO:0016887">
    <property type="term" value="F:ATP hydrolysis activity"/>
    <property type="evidence" value="ECO:0007669"/>
    <property type="project" value="InterPro"/>
</dbReference>
<keyword evidence="3" id="KW-0067">ATP-binding</keyword>
<sequence length="122" mass="13319">MEPGRHVGTYSKGMRQRRGLAQPLIGAPRVLLLDEPTTGLDPEMRQRLYDILAELAGGGTTVLLSSHALPELEGRVERVVILDRGRLVADGPLDELRRLARLPLRLRLTLAAAGAAPPRHAH</sequence>
<evidence type="ECO:0000259" key="4">
    <source>
        <dbReference type="Pfam" id="PF13304"/>
    </source>
</evidence>
<keyword evidence="1" id="KW-0813">Transport</keyword>
<dbReference type="AlphaFoldDB" id="A0A8J3EDM1"/>
<dbReference type="Pfam" id="PF13304">
    <property type="entry name" value="AAA_21"/>
    <property type="match status" value="1"/>
</dbReference>